<dbReference type="InterPro" id="IPR038109">
    <property type="entry name" value="DNA_bind_recomb_sf"/>
</dbReference>
<reference evidence="4 5" key="1">
    <citation type="submission" date="2019-06" db="EMBL/GenBank/DDBJ databases">
        <title>Genome of Methylobacterium sp. 17Sr1-39.</title>
        <authorList>
            <person name="Seo T."/>
        </authorList>
    </citation>
    <scope>NUCLEOTIDE SEQUENCE [LARGE SCALE GENOMIC DNA]</scope>
    <source>
        <strain evidence="4 5">17Sr1-39</strain>
    </source>
</reference>
<protein>
    <submittedName>
        <fullName evidence="4">Recombinase family protein</fullName>
    </submittedName>
</protein>
<dbReference type="InterPro" id="IPR011109">
    <property type="entry name" value="DNA_bind_recombinase_dom"/>
</dbReference>
<proteinExistence type="predicted"/>
<dbReference type="PANTHER" id="PTHR30461:SF23">
    <property type="entry name" value="DNA RECOMBINASE-RELATED"/>
    <property type="match status" value="1"/>
</dbReference>
<dbReference type="Pfam" id="PF07508">
    <property type="entry name" value="Recombinase"/>
    <property type="match status" value="1"/>
</dbReference>
<dbReference type="PROSITE" id="PS51737">
    <property type="entry name" value="RECOMBINASE_DNA_BIND"/>
    <property type="match status" value="1"/>
</dbReference>
<dbReference type="Proteomes" id="UP000305267">
    <property type="component" value="Unassembled WGS sequence"/>
</dbReference>
<gene>
    <name evidence="4" type="ORF">FF100_03925</name>
</gene>
<dbReference type="PROSITE" id="PS51736">
    <property type="entry name" value="RECOMBINASES_3"/>
    <property type="match status" value="1"/>
</dbReference>
<dbReference type="SMART" id="SM00857">
    <property type="entry name" value="Resolvase"/>
    <property type="match status" value="1"/>
</dbReference>
<dbReference type="AlphaFoldDB" id="A0A5C4LNS3"/>
<dbReference type="Gene3D" id="3.90.1750.20">
    <property type="entry name" value="Putative Large Serine Recombinase, Chain B, Domain 2"/>
    <property type="match status" value="1"/>
</dbReference>
<organism evidence="4 5">
    <name type="scientific">Methylobacterium terricola</name>
    <dbReference type="NCBI Taxonomy" id="2583531"/>
    <lineage>
        <taxon>Bacteria</taxon>
        <taxon>Pseudomonadati</taxon>
        <taxon>Pseudomonadota</taxon>
        <taxon>Alphaproteobacteria</taxon>
        <taxon>Hyphomicrobiales</taxon>
        <taxon>Methylobacteriaceae</taxon>
        <taxon>Methylobacterium</taxon>
    </lineage>
</organism>
<sequence>MKRAAIYARFSTDLQNERSVEDQVAICRAYAQREGFAVVATYCDRAKSGASILGRDGLISLMAQAREHAFDAVIVEHSDRLARSMRDTGDLFDRFTFLGIELRSVHSGGKLDATMAGLFGLVGQMQREEGAKKVRRGMAGVIRSGRHAGGRAYGYRPVPGQRGELAIDEAEAAIVRRVLTEYANGRQPRDIASDLNREGVPPPRGRHWNASTINGNSARGTGLVFNELYVGRIVWNKVQMLKNPDTGRRVSRPNPKELWQAVEAPRLRIVSDDVWDRVRAVKATRTNDYPQFVRRQPYLLSGLLRCHACGSGLSVHDRDHTGKTRVRCSAVRESGCCDNRRIVYLPLIEQAVVSGMEEALRDRRLIDIYVSRYNEARRRLASGSGGERAKLESRLKALEAEHARLMSGYLKGFVTEADAAARLPTIKSEQATLEIELAQLSDTPNLLTIEENVVTSYLAQIKDLSGRLSDHARATDEASRHLVQTFRGLIETVTVLPGARRQGIEVEVKGRLTALVARGRPETLSGVLVVAEEGFEPPTQGL</sequence>
<dbReference type="Gene3D" id="3.40.50.1390">
    <property type="entry name" value="Resolvase, N-terminal catalytic domain"/>
    <property type="match status" value="1"/>
</dbReference>
<evidence type="ECO:0000259" key="2">
    <source>
        <dbReference type="PROSITE" id="PS51736"/>
    </source>
</evidence>
<feature type="domain" description="Recombinase" evidence="3">
    <location>
        <begin position="152"/>
        <end position="288"/>
    </location>
</feature>
<dbReference type="InterPro" id="IPR036162">
    <property type="entry name" value="Resolvase-like_N_sf"/>
</dbReference>
<dbReference type="OrthoDB" id="9791494at2"/>
<evidence type="ECO:0000259" key="3">
    <source>
        <dbReference type="PROSITE" id="PS51737"/>
    </source>
</evidence>
<dbReference type="Pfam" id="PF00239">
    <property type="entry name" value="Resolvase"/>
    <property type="match status" value="1"/>
</dbReference>
<feature type="domain" description="Resolvase/invertase-type recombinase catalytic" evidence="2">
    <location>
        <begin position="3"/>
        <end position="149"/>
    </location>
</feature>
<dbReference type="CDD" id="cd00338">
    <property type="entry name" value="Ser_Recombinase"/>
    <property type="match status" value="1"/>
</dbReference>
<dbReference type="GO" id="GO:0000150">
    <property type="term" value="F:DNA strand exchange activity"/>
    <property type="evidence" value="ECO:0007669"/>
    <property type="project" value="InterPro"/>
</dbReference>
<dbReference type="RefSeq" id="WP_139034315.1">
    <property type="nucleotide sequence ID" value="NZ_VDDA01000001.1"/>
</dbReference>
<comment type="caution">
    <text evidence="4">The sequence shown here is derived from an EMBL/GenBank/DDBJ whole genome shotgun (WGS) entry which is preliminary data.</text>
</comment>
<keyword evidence="5" id="KW-1185">Reference proteome</keyword>
<dbReference type="EMBL" id="VDDA01000001">
    <property type="protein sequence ID" value="TNC16502.1"/>
    <property type="molecule type" value="Genomic_DNA"/>
</dbReference>
<dbReference type="SUPFAM" id="SSF53041">
    <property type="entry name" value="Resolvase-like"/>
    <property type="match status" value="1"/>
</dbReference>
<dbReference type="GO" id="GO:0003677">
    <property type="term" value="F:DNA binding"/>
    <property type="evidence" value="ECO:0007669"/>
    <property type="project" value="InterPro"/>
</dbReference>
<name>A0A5C4LNS3_9HYPH</name>
<evidence type="ECO:0000256" key="1">
    <source>
        <dbReference type="SAM" id="MobiDB-lite"/>
    </source>
</evidence>
<dbReference type="InterPro" id="IPR050639">
    <property type="entry name" value="SSR_resolvase"/>
</dbReference>
<evidence type="ECO:0000313" key="5">
    <source>
        <dbReference type="Proteomes" id="UP000305267"/>
    </source>
</evidence>
<accession>A0A5C4LNS3</accession>
<dbReference type="InterPro" id="IPR006119">
    <property type="entry name" value="Resolv_N"/>
</dbReference>
<evidence type="ECO:0000313" key="4">
    <source>
        <dbReference type="EMBL" id="TNC16502.1"/>
    </source>
</evidence>
<dbReference type="InterPro" id="IPR025827">
    <property type="entry name" value="Zn_ribbon_recom_dom"/>
</dbReference>
<feature type="region of interest" description="Disordered" evidence="1">
    <location>
        <begin position="191"/>
        <end position="213"/>
    </location>
</feature>
<dbReference type="PANTHER" id="PTHR30461">
    <property type="entry name" value="DNA-INVERTASE FROM LAMBDOID PROPHAGE"/>
    <property type="match status" value="1"/>
</dbReference>
<dbReference type="Pfam" id="PF13408">
    <property type="entry name" value="Zn_ribbon_recom"/>
    <property type="match status" value="1"/>
</dbReference>